<dbReference type="Pfam" id="PF25990">
    <property type="entry name" value="Beta-barrel_YknX"/>
    <property type="match status" value="1"/>
</dbReference>
<dbReference type="Gene3D" id="2.40.50.100">
    <property type="match status" value="1"/>
</dbReference>
<dbReference type="InterPro" id="IPR050465">
    <property type="entry name" value="UPF0194_transport"/>
</dbReference>
<dbReference type="InterPro" id="IPR030190">
    <property type="entry name" value="MacA_alpha-hairpin_sf"/>
</dbReference>
<protein>
    <submittedName>
        <fullName evidence="8">HlyD family secretion protein</fullName>
    </submittedName>
</protein>
<comment type="subcellular location">
    <subcellularLocation>
        <location evidence="1">Cell envelope</location>
    </subcellularLocation>
</comment>
<dbReference type="Gene3D" id="2.40.30.170">
    <property type="match status" value="1"/>
</dbReference>
<comment type="similarity">
    <text evidence="2">Belongs to the membrane fusion protein (MFP) (TC 8.A.1) family.</text>
</comment>
<evidence type="ECO:0000259" key="6">
    <source>
        <dbReference type="Pfam" id="PF25917"/>
    </source>
</evidence>
<dbReference type="InterPro" id="IPR058625">
    <property type="entry name" value="MdtA-like_BSH"/>
</dbReference>
<keyword evidence="9" id="KW-1185">Reference proteome</keyword>
<reference evidence="8 9" key="1">
    <citation type="submission" date="2024-06" db="EMBL/GenBank/DDBJ databases">
        <title>Genomic Encyclopedia of Type Strains, Phase V (KMG-V): Genome sequencing to study the core and pangenomes of soil and plant-associated prokaryotes.</title>
        <authorList>
            <person name="Whitman W."/>
        </authorList>
    </citation>
    <scope>NUCLEOTIDE SEQUENCE [LARGE SCALE GENOMIC DNA]</scope>
    <source>
        <strain evidence="8 9">NE40</strain>
    </source>
</reference>
<dbReference type="SUPFAM" id="SSF111369">
    <property type="entry name" value="HlyD-like secretion proteins"/>
    <property type="match status" value="1"/>
</dbReference>
<sequence>MLKKRILVVGMAAAIGGGYAWFGSNNQVAEWSFQTAQVDTGRIESVVATAGTLEAVSTVTVGAEISGRIDHIFADYNSVVARGDLLAQIDDRSIVAKLRQAEADLALSEAAVEKSRASLLEQEANYTFRIQEARRLKELTDKGHTTDSEYERALSEQSMAQARIALANAEISRSEAELQKRQAALEEAQLDHERTRIYSPVDGVILERIVEEGQTVNANQSTPELFIIAEDMRRMQIEADVDEADIGQVQEGQSVRFTVDAYPSRTYQGEVEQVRLAATVASSVVTYTTIISVDNQDLSLYPGMTSNVDIIIGQQPSALRVPNSALRFSAPRELQSQQQRQSINLPDELFDSQEQKQKVQTLLASARKEAMAQRREQPVMAGGSQRQRSPRLDRSELEAILGEEKTVEVMRVLRSQHSGRGHSGRGRNGTDIWVLREGEPQRLRIQTGLSDERFTEVLTDSLENGEEIIISARQEQG</sequence>
<feature type="domain" description="YknX-like beta-barrel" evidence="7">
    <location>
        <begin position="235"/>
        <end position="310"/>
    </location>
</feature>
<evidence type="ECO:0000256" key="5">
    <source>
        <dbReference type="SAM" id="MobiDB-lite"/>
    </source>
</evidence>
<accession>A0ABV2SPS7</accession>
<dbReference type="Pfam" id="PF25917">
    <property type="entry name" value="BSH_RND"/>
    <property type="match status" value="1"/>
</dbReference>
<dbReference type="InterPro" id="IPR058636">
    <property type="entry name" value="Beta-barrel_YknX"/>
</dbReference>
<organism evidence="8 9">
    <name type="scientific">Endozoicomonas lisbonensis</name>
    <dbReference type="NCBI Taxonomy" id="3120522"/>
    <lineage>
        <taxon>Bacteria</taxon>
        <taxon>Pseudomonadati</taxon>
        <taxon>Pseudomonadota</taxon>
        <taxon>Gammaproteobacteria</taxon>
        <taxon>Oceanospirillales</taxon>
        <taxon>Endozoicomonadaceae</taxon>
        <taxon>Endozoicomonas</taxon>
    </lineage>
</organism>
<gene>
    <name evidence="8" type="ORF">V5J35_004326</name>
</gene>
<dbReference type="PANTHER" id="PTHR32347">
    <property type="entry name" value="EFFLUX SYSTEM COMPONENT YKNX-RELATED"/>
    <property type="match status" value="1"/>
</dbReference>
<evidence type="ECO:0000256" key="4">
    <source>
        <dbReference type="SAM" id="Coils"/>
    </source>
</evidence>
<comment type="caution">
    <text evidence="8">The sequence shown here is derived from an EMBL/GenBank/DDBJ whole genome shotgun (WGS) entry which is preliminary data.</text>
</comment>
<proteinExistence type="inferred from homology"/>
<dbReference type="RefSeq" id="WP_354009152.1">
    <property type="nucleotide sequence ID" value="NZ_JBEWTA010000001.1"/>
</dbReference>
<dbReference type="EMBL" id="JBEWTB010000002">
    <property type="protein sequence ID" value="MET4759134.1"/>
    <property type="molecule type" value="Genomic_DNA"/>
</dbReference>
<feature type="region of interest" description="Disordered" evidence="5">
    <location>
        <begin position="365"/>
        <end position="392"/>
    </location>
</feature>
<evidence type="ECO:0000313" key="9">
    <source>
        <dbReference type="Proteomes" id="UP001549366"/>
    </source>
</evidence>
<evidence type="ECO:0000313" key="8">
    <source>
        <dbReference type="EMBL" id="MET4759134.1"/>
    </source>
</evidence>
<dbReference type="Proteomes" id="UP001549366">
    <property type="component" value="Unassembled WGS sequence"/>
</dbReference>
<evidence type="ECO:0000256" key="2">
    <source>
        <dbReference type="ARBA" id="ARBA00009477"/>
    </source>
</evidence>
<name>A0ABV2SPS7_9GAMM</name>
<feature type="compositionally biased region" description="Basic and acidic residues" evidence="5">
    <location>
        <begin position="366"/>
        <end position="377"/>
    </location>
</feature>
<feature type="coiled-coil region" evidence="4">
    <location>
        <begin position="159"/>
        <end position="191"/>
    </location>
</feature>
<dbReference type="Gene3D" id="2.40.420.20">
    <property type="match status" value="1"/>
</dbReference>
<evidence type="ECO:0000256" key="1">
    <source>
        <dbReference type="ARBA" id="ARBA00004196"/>
    </source>
</evidence>
<evidence type="ECO:0000259" key="7">
    <source>
        <dbReference type="Pfam" id="PF25990"/>
    </source>
</evidence>
<dbReference type="Gene3D" id="6.10.140.1990">
    <property type="match status" value="1"/>
</dbReference>
<feature type="domain" description="Multidrug resistance protein MdtA-like barrel-sandwich hybrid" evidence="6">
    <location>
        <begin position="58"/>
        <end position="225"/>
    </location>
</feature>
<evidence type="ECO:0000256" key="3">
    <source>
        <dbReference type="ARBA" id="ARBA00023054"/>
    </source>
</evidence>
<dbReference type="PANTHER" id="PTHR32347:SF14">
    <property type="entry name" value="EFFLUX SYSTEM COMPONENT YKNX-RELATED"/>
    <property type="match status" value="1"/>
</dbReference>
<keyword evidence="3 4" id="KW-0175">Coiled coil</keyword>